<dbReference type="EMBL" id="DXHP01000115">
    <property type="protein sequence ID" value="HIW06692.1"/>
    <property type="molecule type" value="Genomic_DNA"/>
</dbReference>
<feature type="domain" description="IspG C-terminal" evidence="9">
    <location>
        <begin position="295"/>
        <end position="397"/>
    </location>
</feature>
<dbReference type="GO" id="GO:0046429">
    <property type="term" value="F:4-hydroxy-3-methylbut-2-en-1-yl diphosphate synthase activity (ferredoxin)"/>
    <property type="evidence" value="ECO:0007669"/>
    <property type="project" value="UniProtKB-UniRule"/>
</dbReference>
<evidence type="ECO:0000256" key="1">
    <source>
        <dbReference type="ARBA" id="ARBA00022485"/>
    </source>
</evidence>
<dbReference type="PIRSF" id="PIRSF004640">
    <property type="entry name" value="IspG"/>
    <property type="match status" value="1"/>
</dbReference>
<dbReference type="InterPro" id="IPR004588">
    <property type="entry name" value="IspG_bac-typ"/>
</dbReference>
<comment type="similarity">
    <text evidence="7">Belongs to the IspG family.</text>
</comment>
<dbReference type="Gene3D" id="3.30.413.10">
    <property type="entry name" value="Sulfite Reductase Hemoprotein, domain 1"/>
    <property type="match status" value="1"/>
</dbReference>
<evidence type="ECO:0000256" key="7">
    <source>
        <dbReference type="HAMAP-Rule" id="MF_00159"/>
    </source>
</evidence>
<keyword evidence="3 7" id="KW-0560">Oxidoreductase</keyword>
<proteinExistence type="inferred from homology"/>
<dbReference type="GO" id="GO:0019288">
    <property type="term" value="P:isopentenyl diphosphate biosynthetic process, methylerythritol 4-phosphate pathway"/>
    <property type="evidence" value="ECO:0007669"/>
    <property type="project" value="UniProtKB-UniRule"/>
</dbReference>
<dbReference type="AlphaFoldDB" id="A0A9D1TUD1"/>
<accession>A0A9D1TUD1</accession>
<dbReference type="PANTHER" id="PTHR30454">
    <property type="entry name" value="4-HYDROXY-3-METHYLBUT-2-EN-1-YL DIPHOSPHATE SYNTHASE"/>
    <property type="match status" value="1"/>
</dbReference>
<evidence type="ECO:0000256" key="6">
    <source>
        <dbReference type="ARBA" id="ARBA00023229"/>
    </source>
</evidence>
<evidence type="ECO:0000313" key="10">
    <source>
        <dbReference type="EMBL" id="HIW06692.1"/>
    </source>
</evidence>
<gene>
    <name evidence="7 10" type="primary">ispG</name>
    <name evidence="10" type="synonym">gcpE</name>
    <name evidence="10" type="ORF">H9889_05140</name>
</gene>
<dbReference type="InterPro" id="IPR011005">
    <property type="entry name" value="Dihydropteroate_synth-like_sf"/>
</dbReference>
<feature type="binding site" evidence="7">
    <location>
        <position position="302"/>
    </location>
    <ligand>
        <name>[4Fe-4S] cluster</name>
        <dbReference type="ChEBI" id="CHEBI:49883"/>
    </ligand>
</feature>
<keyword evidence="6 7" id="KW-0414">Isoprene biosynthesis</keyword>
<dbReference type="Proteomes" id="UP000823934">
    <property type="component" value="Unassembled WGS sequence"/>
</dbReference>
<feature type="binding site" evidence="7">
    <location>
        <position position="352"/>
    </location>
    <ligand>
        <name>[4Fe-4S] cluster</name>
        <dbReference type="ChEBI" id="CHEBI:49883"/>
    </ligand>
</feature>
<evidence type="ECO:0000313" key="11">
    <source>
        <dbReference type="Proteomes" id="UP000823934"/>
    </source>
</evidence>
<dbReference type="Gene3D" id="3.20.20.20">
    <property type="entry name" value="Dihydropteroate synthase-like"/>
    <property type="match status" value="1"/>
</dbReference>
<comment type="cofactor">
    <cofactor evidence="7">
        <name>[4Fe-4S] cluster</name>
        <dbReference type="ChEBI" id="CHEBI:49883"/>
    </cofactor>
    <text evidence="7">Binds 1 [4Fe-4S] cluster.</text>
</comment>
<evidence type="ECO:0000256" key="5">
    <source>
        <dbReference type="ARBA" id="ARBA00023014"/>
    </source>
</evidence>
<feature type="binding site" evidence="7">
    <location>
        <position position="345"/>
    </location>
    <ligand>
        <name>[4Fe-4S] cluster</name>
        <dbReference type="ChEBI" id="CHEBI:49883"/>
    </ligand>
</feature>
<dbReference type="GO" id="GO:0051539">
    <property type="term" value="F:4 iron, 4 sulfur cluster binding"/>
    <property type="evidence" value="ECO:0007669"/>
    <property type="project" value="UniProtKB-UniRule"/>
</dbReference>
<feature type="domain" description="IspG TIM-barrel" evidence="8">
    <location>
        <begin position="10"/>
        <end position="280"/>
    </location>
</feature>
<dbReference type="Pfam" id="PF26540">
    <property type="entry name" value="GcpE_C"/>
    <property type="match status" value="1"/>
</dbReference>
<keyword evidence="2 7" id="KW-0479">Metal-binding</keyword>
<organism evidence="10 11">
    <name type="scientific">Candidatus Ignatzschineria merdigallinarum</name>
    <dbReference type="NCBI Taxonomy" id="2838621"/>
    <lineage>
        <taxon>Bacteria</taxon>
        <taxon>Pseudomonadati</taxon>
        <taxon>Pseudomonadota</taxon>
        <taxon>Gammaproteobacteria</taxon>
        <taxon>Cardiobacteriales</taxon>
        <taxon>Ignatzschineriaceae</taxon>
        <taxon>Ignatzschineria</taxon>
    </lineage>
</organism>
<dbReference type="NCBIfam" id="TIGR00612">
    <property type="entry name" value="ispG_gcpE"/>
    <property type="match status" value="1"/>
</dbReference>
<reference evidence="10" key="2">
    <citation type="submission" date="2021-04" db="EMBL/GenBank/DDBJ databases">
        <authorList>
            <person name="Gilroy R."/>
        </authorList>
    </citation>
    <scope>NUCLEOTIDE SEQUENCE</scope>
    <source>
        <strain evidence="10">CHK160-9182</strain>
    </source>
</reference>
<dbReference type="InterPro" id="IPR058579">
    <property type="entry name" value="IspG_C"/>
</dbReference>
<dbReference type="Pfam" id="PF04551">
    <property type="entry name" value="GcpE"/>
    <property type="match status" value="1"/>
</dbReference>
<name>A0A9D1TUD1_9GAMM</name>
<comment type="function">
    <text evidence="7">Converts 2C-methyl-D-erythritol 2,4-cyclodiphosphate (ME-2,4cPP) into 1-hydroxy-2-methyl-2-(E)-butenyl 4-diphosphate.</text>
</comment>
<dbReference type="GO" id="GO:0016114">
    <property type="term" value="P:terpenoid biosynthetic process"/>
    <property type="evidence" value="ECO:0007669"/>
    <property type="project" value="InterPro"/>
</dbReference>
<comment type="catalytic activity">
    <reaction evidence="7">
        <text>(2E)-4-hydroxy-3-methylbut-2-enyl diphosphate + oxidized [flavodoxin] + H2O + 2 H(+) = 2-C-methyl-D-erythritol 2,4-cyclic diphosphate + reduced [flavodoxin]</text>
        <dbReference type="Rhea" id="RHEA:43604"/>
        <dbReference type="Rhea" id="RHEA-COMP:10622"/>
        <dbReference type="Rhea" id="RHEA-COMP:10623"/>
        <dbReference type="ChEBI" id="CHEBI:15377"/>
        <dbReference type="ChEBI" id="CHEBI:15378"/>
        <dbReference type="ChEBI" id="CHEBI:57618"/>
        <dbReference type="ChEBI" id="CHEBI:58210"/>
        <dbReference type="ChEBI" id="CHEBI:58483"/>
        <dbReference type="ChEBI" id="CHEBI:128753"/>
        <dbReference type="EC" id="1.17.7.3"/>
    </reaction>
</comment>
<dbReference type="EC" id="1.17.7.3" evidence="7"/>
<evidence type="ECO:0000259" key="9">
    <source>
        <dbReference type="Pfam" id="PF26540"/>
    </source>
</evidence>
<dbReference type="InterPro" id="IPR016425">
    <property type="entry name" value="IspG_bac"/>
</dbReference>
<dbReference type="FunFam" id="3.30.413.10:FF:000012">
    <property type="entry name" value="4-hydroxy-3-methylbut-2-en-1-yl diphosphate synthase (flavodoxin)"/>
    <property type="match status" value="1"/>
</dbReference>
<sequence length="408" mass="44515">MVFTIKRRQTSQVMVGNVGIGSDYPIRVQSMTNTNTEDVDATVSQIIELADAGSELVRVTVNTETAAKAVPFIVEKLEKQGYTTPVVGDFHFNGHRLLQAEPECAKSLAKLRINPGNVGRGARKDEQFSSIIEEALKHQKPVRIGVNWGSLDPEVLKRLLDENLKKAVPLSNDELMCEAMIVSALESIAFAKEIGMTDEDMILSVKVSQSQQLIKVYQDIAGKINLPLHLGLTEAGMGMKGTVASSAALAVLLQQGIGDTIRISLTPEPNAPRTEEVLVGREILQSLQIRAFSPKVVACPGCGRTSSDDFQYLAQEIQSYIDNNMPIWKTQYEGVEKMVVAVMGCIVNGPGESKMANIGISLPGNGEKPVAPVYVDGERSVTLKGDNIANEFKQIINEYIDGKYRKQQ</sequence>
<keyword evidence="4 7" id="KW-0408">Iron</keyword>
<evidence type="ECO:0000256" key="3">
    <source>
        <dbReference type="ARBA" id="ARBA00023002"/>
    </source>
</evidence>
<evidence type="ECO:0000256" key="4">
    <source>
        <dbReference type="ARBA" id="ARBA00023004"/>
    </source>
</evidence>
<dbReference type="InterPro" id="IPR045854">
    <property type="entry name" value="NO2/SO3_Rdtase_4Fe4S_sf"/>
</dbReference>
<comment type="caution">
    <text evidence="10">The sequence shown here is derived from an EMBL/GenBank/DDBJ whole genome shotgun (WGS) entry which is preliminary data.</text>
</comment>
<feature type="binding site" evidence="7">
    <location>
        <position position="299"/>
    </location>
    <ligand>
        <name>[4Fe-4S] cluster</name>
        <dbReference type="ChEBI" id="CHEBI:49883"/>
    </ligand>
</feature>
<dbReference type="GO" id="GO:0005506">
    <property type="term" value="F:iron ion binding"/>
    <property type="evidence" value="ECO:0007669"/>
    <property type="project" value="InterPro"/>
</dbReference>
<keyword evidence="1 7" id="KW-0004">4Fe-4S</keyword>
<evidence type="ECO:0000256" key="2">
    <source>
        <dbReference type="ARBA" id="ARBA00022723"/>
    </source>
</evidence>
<dbReference type="HAMAP" id="MF_00159">
    <property type="entry name" value="IspG"/>
    <property type="match status" value="1"/>
</dbReference>
<dbReference type="NCBIfam" id="NF001540">
    <property type="entry name" value="PRK00366.1"/>
    <property type="match status" value="1"/>
</dbReference>
<dbReference type="PANTHER" id="PTHR30454:SF0">
    <property type="entry name" value="4-HYDROXY-3-METHYLBUT-2-EN-1-YL DIPHOSPHATE SYNTHASE (FERREDOXIN), CHLOROPLASTIC"/>
    <property type="match status" value="1"/>
</dbReference>
<reference evidence="10" key="1">
    <citation type="journal article" date="2021" name="PeerJ">
        <title>Extensive microbial diversity within the chicken gut microbiome revealed by metagenomics and culture.</title>
        <authorList>
            <person name="Gilroy R."/>
            <person name="Ravi A."/>
            <person name="Getino M."/>
            <person name="Pursley I."/>
            <person name="Horton D.L."/>
            <person name="Alikhan N.F."/>
            <person name="Baker D."/>
            <person name="Gharbi K."/>
            <person name="Hall N."/>
            <person name="Watson M."/>
            <person name="Adriaenssens E.M."/>
            <person name="Foster-Nyarko E."/>
            <person name="Jarju S."/>
            <person name="Secka A."/>
            <person name="Antonio M."/>
            <person name="Oren A."/>
            <person name="Chaudhuri R.R."/>
            <person name="La Ragione R."/>
            <person name="Hildebrand F."/>
            <person name="Pallen M.J."/>
        </authorList>
    </citation>
    <scope>NUCLEOTIDE SEQUENCE</scope>
    <source>
        <strain evidence="10">CHK160-9182</strain>
    </source>
</reference>
<keyword evidence="5 7" id="KW-0411">Iron-sulfur</keyword>
<evidence type="ECO:0000259" key="8">
    <source>
        <dbReference type="Pfam" id="PF04551"/>
    </source>
</evidence>
<dbReference type="InterPro" id="IPR058578">
    <property type="entry name" value="IspG_TIM"/>
</dbReference>
<protein>
    <recommendedName>
        <fullName evidence="7">4-hydroxy-3-methylbut-2-en-1-yl diphosphate synthase (flavodoxin)</fullName>
        <ecNumber evidence="7">1.17.7.3</ecNumber>
    </recommendedName>
    <alternativeName>
        <fullName evidence="7">1-hydroxy-2-methyl-2-(E)-butenyl 4-diphosphate synthase</fullName>
    </alternativeName>
</protein>
<dbReference type="SUPFAM" id="SSF51717">
    <property type="entry name" value="Dihydropteroate synthetase-like"/>
    <property type="match status" value="1"/>
</dbReference>
<dbReference type="GO" id="GO:0141197">
    <property type="term" value="F:4-hydroxy-3-methylbut-2-enyl-diphosphate synthase activity (flavodoxin)"/>
    <property type="evidence" value="ECO:0007669"/>
    <property type="project" value="UniProtKB-EC"/>
</dbReference>
<comment type="pathway">
    <text evidence="7">Isoprenoid biosynthesis; isopentenyl diphosphate biosynthesis via DXP pathway; isopentenyl diphosphate from 1-deoxy-D-xylulose 5-phosphate: step 5/6.</text>
</comment>